<dbReference type="SUPFAM" id="SSF53335">
    <property type="entry name" value="S-adenosyl-L-methionine-dependent methyltransferases"/>
    <property type="match status" value="2"/>
</dbReference>
<comment type="caution">
    <text evidence="10">The sequence shown here is derived from an EMBL/GenBank/DDBJ whole genome shotgun (WGS) entry which is preliminary data.</text>
</comment>
<keyword evidence="3" id="KW-0808">Transferase</keyword>
<dbReference type="GO" id="GO:0032259">
    <property type="term" value="P:methylation"/>
    <property type="evidence" value="ECO:0007669"/>
    <property type="project" value="UniProtKB-KW"/>
</dbReference>
<dbReference type="GO" id="GO:0015667">
    <property type="term" value="F:site-specific DNA-methyltransferase (cytosine-N4-specific) activity"/>
    <property type="evidence" value="ECO:0007669"/>
    <property type="project" value="UniProtKB-EC"/>
</dbReference>
<dbReference type="InterPro" id="IPR029063">
    <property type="entry name" value="SAM-dependent_MTases_sf"/>
</dbReference>
<dbReference type="Proteomes" id="UP000074294">
    <property type="component" value="Unassembled WGS sequence"/>
</dbReference>
<comment type="catalytic activity">
    <reaction evidence="7 8">
        <text>a 2'-deoxycytidine in DNA + S-adenosyl-L-methionine = an N(4)-methyl-2'-deoxycytidine in DNA + S-adenosyl-L-homocysteine + H(+)</text>
        <dbReference type="Rhea" id="RHEA:16857"/>
        <dbReference type="Rhea" id="RHEA-COMP:11369"/>
        <dbReference type="Rhea" id="RHEA-COMP:13674"/>
        <dbReference type="ChEBI" id="CHEBI:15378"/>
        <dbReference type="ChEBI" id="CHEBI:57856"/>
        <dbReference type="ChEBI" id="CHEBI:59789"/>
        <dbReference type="ChEBI" id="CHEBI:85452"/>
        <dbReference type="ChEBI" id="CHEBI:137933"/>
        <dbReference type="EC" id="2.1.1.113"/>
    </reaction>
</comment>
<evidence type="ECO:0000256" key="1">
    <source>
        <dbReference type="ARBA" id="ARBA00010203"/>
    </source>
</evidence>
<feature type="domain" description="DNA methylase N-4/N-6" evidence="9">
    <location>
        <begin position="51"/>
        <end position="84"/>
    </location>
</feature>
<evidence type="ECO:0000256" key="6">
    <source>
        <dbReference type="ARBA" id="ARBA00023125"/>
    </source>
</evidence>
<evidence type="ECO:0000313" key="10">
    <source>
        <dbReference type="EMBL" id="KUO39913.1"/>
    </source>
</evidence>
<sequence>MSLKITEKLWLGKLTTPLPDRRRPIYNWFLMKESFSRDLVLLLAETWNLGKENLVLDPFSGTGTTPLACREAGINCVGYEVHPALLLAARVKLRDYNLEELREKVASFLKGEFERREAEVPGFVARVFPQAVLEEIISAREKILEMDDESTREFLLLGLSNAAMRCSWAHKDGAAIKVVKKPVPPLFPELSRQLRRMCGDLEKFRGKGSRSWVEFCDARRMKLPDSSVDAVITSPPYLGKNEYISAYRIEQWIMGIEGPAPGDLIGSGGGNFSEVVDLMGDKPKETWGYFGDVFQVIKEINRVCKEGANVCVVVSDGCFPDGPVEVCSTLCELAEKAGLKAKSIVIVNKRYCTTPTRRKIGITKEGLLFWKKPAA</sequence>
<dbReference type="STRING" id="1776334.APZ16_01600"/>
<accession>A0A147JTW7</accession>
<evidence type="ECO:0000256" key="7">
    <source>
        <dbReference type="ARBA" id="ARBA00049120"/>
    </source>
</evidence>
<gene>
    <name evidence="10" type="ORF">APZ16_01600</name>
</gene>
<dbReference type="Pfam" id="PF01555">
    <property type="entry name" value="N6_N4_Mtase"/>
    <property type="match status" value="1"/>
</dbReference>
<dbReference type="AlphaFoldDB" id="A0A147JTW7"/>
<dbReference type="InterPro" id="IPR017985">
    <property type="entry name" value="MeTrfase_CN4_CS"/>
</dbReference>
<protein>
    <recommendedName>
        <fullName evidence="8">Type II methyltransferase</fullName>
        <ecNumber evidence="8">2.1.1.113</ecNumber>
    </recommendedName>
    <alternativeName>
        <fullName evidence="8">N-4 cytosine-specific methyltransferase</fullName>
    </alternativeName>
</protein>
<dbReference type="GO" id="GO:0003677">
    <property type="term" value="F:DNA binding"/>
    <property type="evidence" value="ECO:0007669"/>
    <property type="project" value="UniProtKB-KW"/>
</dbReference>
<evidence type="ECO:0000256" key="5">
    <source>
        <dbReference type="ARBA" id="ARBA00022747"/>
    </source>
</evidence>
<dbReference type="PROSITE" id="PS00093">
    <property type="entry name" value="N4_MTASE"/>
    <property type="match status" value="1"/>
</dbReference>
<dbReference type="EC" id="2.1.1.113" evidence="8"/>
<dbReference type="Gene3D" id="3.40.50.150">
    <property type="entry name" value="Vaccinia Virus protein VP39"/>
    <property type="match status" value="2"/>
</dbReference>
<dbReference type="InterPro" id="IPR002941">
    <property type="entry name" value="DNA_methylase_N4/N6"/>
</dbReference>
<evidence type="ECO:0000256" key="2">
    <source>
        <dbReference type="ARBA" id="ARBA00022603"/>
    </source>
</evidence>
<comment type="similarity">
    <text evidence="1">Belongs to the N(4)/N(6)-methyltransferase family. N(4) subfamily.</text>
</comment>
<dbReference type="InterPro" id="IPR001091">
    <property type="entry name" value="RM_Methyltransferase"/>
</dbReference>
<evidence type="ECO:0000256" key="3">
    <source>
        <dbReference type="ARBA" id="ARBA00022679"/>
    </source>
</evidence>
<keyword evidence="6" id="KW-0238">DNA-binding</keyword>
<evidence type="ECO:0000256" key="8">
    <source>
        <dbReference type="RuleBase" id="RU362026"/>
    </source>
</evidence>
<evidence type="ECO:0000259" key="9">
    <source>
        <dbReference type="Pfam" id="PF01555"/>
    </source>
</evidence>
<keyword evidence="4 8" id="KW-0949">S-adenosyl-L-methionine</keyword>
<keyword evidence="2 8" id="KW-0489">Methyltransferase</keyword>
<keyword evidence="5 8" id="KW-0680">Restriction system</keyword>
<dbReference type="GO" id="GO:0008170">
    <property type="term" value="F:N-methyltransferase activity"/>
    <property type="evidence" value="ECO:0007669"/>
    <property type="project" value="InterPro"/>
</dbReference>
<name>A0A147JTW7_HADYE</name>
<evidence type="ECO:0000313" key="11">
    <source>
        <dbReference type="Proteomes" id="UP000074294"/>
    </source>
</evidence>
<evidence type="ECO:0000256" key="4">
    <source>
        <dbReference type="ARBA" id="ARBA00022691"/>
    </source>
</evidence>
<reference evidence="10 11" key="1">
    <citation type="journal article" date="2016" name="Nat. Microbiol.">
        <title>Genomic inference of the metabolism of cosmopolitan subsurface Archaea, Hadesarchaea.</title>
        <authorList>
            <person name="Baker B.J."/>
            <person name="Saw J.H."/>
            <person name="Lind A.E."/>
            <person name="Lazar C.S."/>
            <person name="Hinrichs K.-U."/>
            <person name="Teske A.P."/>
            <person name="Ettema T.J."/>
        </authorList>
    </citation>
    <scope>NUCLEOTIDE SEQUENCE [LARGE SCALE GENOMIC DNA]</scope>
</reference>
<proteinExistence type="inferred from homology"/>
<dbReference type="GO" id="GO:0009307">
    <property type="term" value="P:DNA restriction-modification system"/>
    <property type="evidence" value="ECO:0007669"/>
    <property type="project" value="UniProtKB-KW"/>
</dbReference>
<dbReference type="EMBL" id="LQMQ01000052">
    <property type="protein sequence ID" value="KUO39913.1"/>
    <property type="molecule type" value="Genomic_DNA"/>
</dbReference>
<dbReference type="PRINTS" id="PR00508">
    <property type="entry name" value="S21N4MTFRASE"/>
</dbReference>
<organism evidence="10 11">
    <name type="scientific">Hadarchaeum yellowstonense</name>
    <dbReference type="NCBI Taxonomy" id="1776334"/>
    <lineage>
        <taxon>Archaea</taxon>
        <taxon>Methanobacteriati</taxon>
        <taxon>Candidatus Hadarchaeota</taxon>
        <taxon>Candidatus Hadarchaeia</taxon>
        <taxon>Candidatus Hadarchaeales</taxon>
        <taxon>Candidatus Hadarchaeaceae</taxon>
        <taxon>Candidatus Hadarchaeum</taxon>
    </lineage>
</organism>